<evidence type="ECO:0000256" key="3">
    <source>
        <dbReference type="ARBA" id="ARBA00022692"/>
    </source>
</evidence>
<proteinExistence type="predicted"/>
<evidence type="ECO:0000256" key="1">
    <source>
        <dbReference type="ARBA" id="ARBA00004651"/>
    </source>
</evidence>
<keyword evidence="2" id="KW-1003">Cell membrane</keyword>
<feature type="transmembrane region" description="Helical" evidence="6">
    <location>
        <begin position="161"/>
        <end position="188"/>
    </location>
</feature>
<evidence type="ECO:0000313" key="8">
    <source>
        <dbReference type="EMBL" id="KHT65070.1"/>
    </source>
</evidence>
<comment type="subcellular location">
    <subcellularLocation>
        <location evidence="1">Cell membrane</location>
        <topology evidence="1">Multi-pass membrane protein</topology>
    </subcellularLocation>
</comment>
<gene>
    <name evidence="8" type="ORF">RJ45_03140</name>
</gene>
<dbReference type="EMBL" id="JWLZ01000025">
    <property type="protein sequence ID" value="KHT65070.1"/>
    <property type="molecule type" value="Genomic_DNA"/>
</dbReference>
<feature type="transmembrane region" description="Helical" evidence="6">
    <location>
        <begin position="472"/>
        <end position="489"/>
    </location>
</feature>
<organism evidence="8 9">
    <name type="scientific">Photobacterium gaetbulicola</name>
    <dbReference type="NCBI Taxonomy" id="1295392"/>
    <lineage>
        <taxon>Bacteria</taxon>
        <taxon>Pseudomonadati</taxon>
        <taxon>Pseudomonadota</taxon>
        <taxon>Gammaproteobacteria</taxon>
        <taxon>Vibrionales</taxon>
        <taxon>Vibrionaceae</taxon>
        <taxon>Photobacterium</taxon>
    </lineage>
</organism>
<evidence type="ECO:0000259" key="7">
    <source>
        <dbReference type="Pfam" id="PF03553"/>
    </source>
</evidence>
<feature type="transmembrane region" description="Helical" evidence="6">
    <location>
        <begin position="495"/>
        <end position="514"/>
    </location>
</feature>
<dbReference type="InterPro" id="IPR018461">
    <property type="entry name" value="Na/H_Antiport_NhaC-like_C"/>
</dbReference>
<evidence type="ECO:0000256" key="5">
    <source>
        <dbReference type="ARBA" id="ARBA00023136"/>
    </source>
</evidence>
<feature type="transmembrane region" description="Helical" evidence="6">
    <location>
        <begin position="208"/>
        <end position="225"/>
    </location>
</feature>
<dbReference type="Pfam" id="PF03553">
    <property type="entry name" value="Na_H_antiporter"/>
    <property type="match status" value="1"/>
</dbReference>
<dbReference type="RefSeq" id="WP_039457892.1">
    <property type="nucleotide sequence ID" value="NZ_JWLZ01000025.1"/>
</dbReference>
<feature type="transmembrane region" description="Helical" evidence="6">
    <location>
        <begin position="313"/>
        <end position="333"/>
    </location>
</feature>
<evidence type="ECO:0000256" key="4">
    <source>
        <dbReference type="ARBA" id="ARBA00022989"/>
    </source>
</evidence>
<keyword evidence="3 6" id="KW-0812">Transmembrane</keyword>
<dbReference type="Proteomes" id="UP000031278">
    <property type="component" value="Unassembled WGS sequence"/>
</dbReference>
<feature type="transmembrane region" description="Helical" evidence="6">
    <location>
        <begin position="120"/>
        <end position="140"/>
    </location>
</feature>
<accession>A0A0B9GJU6</accession>
<feature type="transmembrane region" description="Helical" evidence="6">
    <location>
        <begin position="6"/>
        <end position="24"/>
    </location>
</feature>
<feature type="transmembrane region" description="Helical" evidence="6">
    <location>
        <begin position="269"/>
        <end position="293"/>
    </location>
</feature>
<feature type="transmembrane region" description="Helical" evidence="6">
    <location>
        <begin position="387"/>
        <end position="414"/>
    </location>
</feature>
<reference evidence="8 9" key="1">
    <citation type="submission" date="2014-12" db="EMBL/GenBank/DDBJ databases">
        <title>Genome sequencing of Photobacterium gaetbulicola AD005a.</title>
        <authorList>
            <person name="Adrian T.G.S."/>
            <person name="Chan K.G."/>
        </authorList>
    </citation>
    <scope>NUCLEOTIDE SEQUENCE [LARGE SCALE GENOMIC DNA]</scope>
    <source>
        <strain evidence="8 9">AD005a</strain>
    </source>
</reference>
<feature type="transmembrane region" description="Helical" evidence="6">
    <location>
        <begin position="29"/>
        <end position="47"/>
    </location>
</feature>
<feature type="transmembrane region" description="Helical" evidence="6">
    <location>
        <begin position="345"/>
        <end position="367"/>
    </location>
</feature>
<evidence type="ECO:0000313" key="9">
    <source>
        <dbReference type="Proteomes" id="UP000031278"/>
    </source>
</evidence>
<keyword evidence="4 6" id="KW-1133">Transmembrane helix</keyword>
<sequence length="528" mass="55806">MNLVDFSDSLMSVVPAMLAVILAVTTRRVLLSLGAGIFAGAMMLNQYSPLESMQYLVGKVLAIVWVDGAMNSDNVNMIIFMLLLGALISLMSVSGATQAFADWAAVRCKDRRSAKSLTGLMVFIFFIDDFFHSLSVGAICRPVTDRFNISRAKLAYLLDSTAAPVCVLMPISSWGAYIIALVGGIMVAHGVTDQSPISAFVEMMPMNLYAVFTLVMVLCVIAFQLDIGPMRKHEKWALEGKLWDESKGKPAGLDVEAPESAKGGMIDMVLPILTLTMATVFFMVQSGADVLAANSEAFSVIGSFENTDVGSSLVYGAICSLVVSIGLALRLKLDAGSWMKAAPQGISAMMPAIIILFFAWTIGAVVRDMQTGIYLASMSNGNLPVELLPAVVFLLSCAMAFATGTSWGTFGIMLPLAGDIAAASDIALLLPMLSAVLAGAVFGDHSSPISSTSILSATGAGCHHMDHVMTQLPYACSVAFGALLGYLAIGYTHSAWAGVAVSGLWFLAFCAFAVRKSKPIMAAEPITS</sequence>
<protein>
    <recommendedName>
        <fullName evidence="7">Na+/H+ antiporter NhaC-like C-terminal domain-containing protein</fullName>
    </recommendedName>
</protein>
<comment type="caution">
    <text evidence="8">The sequence shown here is derived from an EMBL/GenBank/DDBJ whole genome shotgun (WGS) entry which is preliminary data.</text>
</comment>
<dbReference type="PANTHER" id="PTHR43478:SF3">
    <property type="entry name" value="LYSINE TRANSPORTER LYSW"/>
    <property type="match status" value="1"/>
</dbReference>
<keyword evidence="5 6" id="KW-0472">Membrane</keyword>
<dbReference type="PANTHER" id="PTHR43478">
    <property type="entry name" value="NA+/H+ ANTIPORTER-RELATED"/>
    <property type="match status" value="1"/>
</dbReference>
<feature type="transmembrane region" description="Helical" evidence="6">
    <location>
        <begin position="426"/>
        <end position="443"/>
    </location>
</feature>
<evidence type="ECO:0000256" key="2">
    <source>
        <dbReference type="ARBA" id="ARBA00022475"/>
    </source>
</evidence>
<feature type="domain" description="Na+/H+ antiporter NhaC-like C-terminal" evidence="7">
    <location>
        <begin position="165"/>
        <end position="490"/>
    </location>
</feature>
<evidence type="ECO:0000256" key="6">
    <source>
        <dbReference type="SAM" id="Phobius"/>
    </source>
</evidence>
<name>A0A0B9GJU6_9GAMM</name>
<dbReference type="AlphaFoldDB" id="A0A0B9GJU6"/>
<dbReference type="GO" id="GO:0005886">
    <property type="term" value="C:plasma membrane"/>
    <property type="evidence" value="ECO:0007669"/>
    <property type="project" value="UniProtKB-SubCell"/>
</dbReference>
<feature type="transmembrane region" description="Helical" evidence="6">
    <location>
        <begin position="77"/>
        <end position="100"/>
    </location>
</feature>